<protein>
    <recommendedName>
        <fullName evidence="2">Haem-binding uptake Tiki superfamily ChaN domain-containing protein</fullName>
    </recommendedName>
</protein>
<evidence type="ECO:0000313" key="4">
    <source>
        <dbReference type="Proteomes" id="UP000433101"/>
    </source>
</evidence>
<dbReference type="Pfam" id="PF04187">
    <property type="entry name" value="Cofac_haem_bdg"/>
    <property type="match status" value="1"/>
</dbReference>
<accession>A0A7X3LV06</accession>
<keyword evidence="4" id="KW-1185">Reference proteome</keyword>
<sequence length="327" mass="35968">MERDVFRFGFALIVLGVSAGLAHAEPPTPVSEYFADHPLVGKIWSVEERRFVTPGDLVSEAAESRYVLLGEIHDNPDHHALQAWVVRSIAEKGRRPAVVFEMISQDMQNDIDAYLALADSNSEGFGAALRWEERGWPSWETYKPVLDAAITFGLPVRAGDANVRSRKAVGKDGLIALGEAEEQRLGLSEEETDAERELVSNILFESHCGLVPRESLKPMADVQAFRDAALADAMLGSPGNGAALIAGGGHARDDLAVPKFLRRRGVSGDEILTVAFREVEPGEGKAADYLPQSVNETKTFDYLWFTPVYDRTDHCADFKKRFGETPN</sequence>
<dbReference type="Proteomes" id="UP000433101">
    <property type="component" value="Unassembled WGS sequence"/>
</dbReference>
<dbReference type="InterPro" id="IPR007314">
    <property type="entry name" value="Cofac_haem-bd_dom"/>
</dbReference>
<dbReference type="RefSeq" id="WP_160775858.1">
    <property type="nucleotide sequence ID" value="NZ_WUMV01000004.1"/>
</dbReference>
<keyword evidence="1" id="KW-0732">Signal</keyword>
<dbReference type="EMBL" id="WUMV01000004">
    <property type="protein sequence ID" value="MXN65599.1"/>
    <property type="molecule type" value="Genomic_DNA"/>
</dbReference>
<dbReference type="AlphaFoldDB" id="A0A7X3LV06"/>
<evidence type="ECO:0000256" key="1">
    <source>
        <dbReference type="SAM" id="SignalP"/>
    </source>
</evidence>
<comment type="caution">
    <text evidence="3">The sequence shown here is derived from an EMBL/GenBank/DDBJ whole genome shotgun (WGS) entry which is preliminary data.</text>
</comment>
<proteinExistence type="predicted"/>
<dbReference type="CDD" id="cd14727">
    <property type="entry name" value="ChanN-like"/>
    <property type="match status" value="1"/>
</dbReference>
<dbReference type="Gene3D" id="3.40.50.11550">
    <property type="match status" value="1"/>
</dbReference>
<feature type="chain" id="PRO_5030775969" description="Haem-binding uptake Tiki superfamily ChaN domain-containing protein" evidence="1">
    <location>
        <begin position="25"/>
        <end position="327"/>
    </location>
</feature>
<dbReference type="SUPFAM" id="SSF159501">
    <property type="entry name" value="EreA/ChaN-like"/>
    <property type="match status" value="1"/>
</dbReference>
<evidence type="ECO:0000313" key="3">
    <source>
        <dbReference type="EMBL" id="MXN65599.1"/>
    </source>
</evidence>
<feature type="signal peptide" evidence="1">
    <location>
        <begin position="1"/>
        <end position="24"/>
    </location>
</feature>
<feature type="domain" description="Haem-binding uptake Tiki superfamily ChaN" evidence="2">
    <location>
        <begin position="57"/>
        <end position="260"/>
    </location>
</feature>
<name>A0A7X3LV06_9HYPH</name>
<organism evidence="3 4">
    <name type="scientific">Stappia sediminis</name>
    <dbReference type="NCBI Taxonomy" id="2692190"/>
    <lineage>
        <taxon>Bacteria</taxon>
        <taxon>Pseudomonadati</taxon>
        <taxon>Pseudomonadota</taxon>
        <taxon>Alphaproteobacteria</taxon>
        <taxon>Hyphomicrobiales</taxon>
        <taxon>Stappiaceae</taxon>
        <taxon>Stappia</taxon>
    </lineage>
</organism>
<evidence type="ECO:0000259" key="2">
    <source>
        <dbReference type="Pfam" id="PF04187"/>
    </source>
</evidence>
<gene>
    <name evidence="3" type="ORF">GR183_11860</name>
</gene>
<reference evidence="3 4" key="1">
    <citation type="submission" date="2019-12" db="EMBL/GenBank/DDBJ databases">
        <authorList>
            <person name="Li M."/>
        </authorList>
    </citation>
    <scope>NUCLEOTIDE SEQUENCE [LARGE SCALE GENOMIC DNA]</scope>
    <source>
        <strain evidence="3 4">GBMRC 2046</strain>
    </source>
</reference>